<feature type="transmembrane region" description="Helical" evidence="1">
    <location>
        <begin position="161"/>
        <end position="179"/>
    </location>
</feature>
<keyword evidence="3" id="KW-1185">Reference proteome</keyword>
<feature type="transmembrane region" description="Helical" evidence="1">
    <location>
        <begin position="83"/>
        <end position="104"/>
    </location>
</feature>
<sequence length="183" mass="20146">MKPEEAKALLEAAERAEGEARLRLALLGGWTLVLWGALWALGSFLLAWNPEVGGRFWTVAGPLGGLLSFYLGARQGVSVRSFLGLQTFYFWALLTLFALLHWLLLLPPTDLRGESFLVSLVAFAYAYLGTLWRIPGMAWAGLGLFAADLLLYRAFPGLFHLGMGAVGLCALVYGGVLLWRWTR</sequence>
<organism evidence="2 3">
    <name type="scientific">Thermus arciformis</name>
    <dbReference type="NCBI Taxonomy" id="482827"/>
    <lineage>
        <taxon>Bacteria</taxon>
        <taxon>Thermotogati</taxon>
        <taxon>Deinococcota</taxon>
        <taxon>Deinococci</taxon>
        <taxon>Thermales</taxon>
        <taxon>Thermaceae</taxon>
        <taxon>Thermus</taxon>
    </lineage>
</organism>
<feature type="transmembrane region" description="Helical" evidence="1">
    <location>
        <begin position="24"/>
        <end position="48"/>
    </location>
</feature>
<keyword evidence="1" id="KW-1133">Transmembrane helix</keyword>
<evidence type="ECO:0000256" key="1">
    <source>
        <dbReference type="SAM" id="Phobius"/>
    </source>
</evidence>
<dbReference type="EMBL" id="FNBC01000002">
    <property type="protein sequence ID" value="SDE48492.1"/>
    <property type="molecule type" value="Genomic_DNA"/>
</dbReference>
<dbReference type="Proteomes" id="UP000199446">
    <property type="component" value="Unassembled WGS sequence"/>
</dbReference>
<keyword evidence="1" id="KW-0472">Membrane</keyword>
<feature type="transmembrane region" description="Helical" evidence="1">
    <location>
        <begin position="54"/>
        <end position="71"/>
    </location>
</feature>
<accession>A0A1G7DAA4</accession>
<name>A0A1G7DAA4_9DEIN</name>
<reference evidence="3" key="1">
    <citation type="submission" date="2016-10" db="EMBL/GenBank/DDBJ databases">
        <authorList>
            <person name="Varghese N."/>
            <person name="Submissions S."/>
        </authorList>
    </citation>
    <scope>NUCLEOTIDE SEQUENCE [LARGE SCALE GENOMIC DNA]</scope>
    <source>
        <strain evidence="3">CGMCC 1.6992</strain>
    </source>
</reference>
<proteinExistence type="predicted"/>
<dbReference type="STRING" id="482827.SAMN04488243_10267"/>
<keyword evidence="1" id="KW-0812">Transmembrane</keyword>
<dbReference type="AlphaFoldDB" id="A0A1G7DAA4"/>
<dbReference type="RefSeq" id="WP_093005104.1">
    <property type="nucleotide sequence ID" value="NZ_FNBC01000002.1"/>
</dbReference>
<gene>
    <name evidence="2" type="ORF">SAMN04488243_10267</name>
</gene>
<protein>
    <submittedName>
        <fullName evidence="2">Uncharacterized protein</fullName>
    </submittedName>
</protein>
<dbReference type="OrthoDB" id="33162at2"/>
<evidence type="ECO:0000313" key="2">
    <source>
        <dbReference type="EMBL" id="SDE48492.1"/>
    </source>
</evidence>
<evidence type="ECO:0000313" key="3">
    <source>
        <dbReference type="Proteomes" id="UP000199446"/>
    </source>
</evidence>
<feature type="transmembrane region" description="Helical" evidence="1">
    <location>
        <begin position="116"/>
        <end position="132"/>
    </location>
</feature>